<proteinExistence type="evidence at transcript level"/>
<evidence type="ECO:0000313" key="1">
    <source>
        <dbReference type="EMBL" id="AFK35959.1"/>
    </source>
</evidence>
<protein>
    <submittedName>
        <fullName evidence="1">Uncharacterized protein</fullName>
    </submittedName>
</protein>
<accession>I3S6R7</accession>
<name>I3S6R7_LOTJA</name>
<sequence length="48" mass="5381">MHSDGIQQERNVVLLANFVKLYVLLKQSRLRLRSVKMAAAGQLGTILT</sequence>
<organism evidence="1">
    <name type="scientific">Lotus japonicus</name>
    <name type="common">Lotus corniculatus var. japonicus</name>
    <dbReference type="NCBI Taxonomy" id="34305"/>
    <lineage>
        <taxon>Eukaryota</taxon>
        <taxon>Viridiplantae</taxon>
        <taxon>Streptophyta</taxon>
        <taxon>Embryophyta</taxon>
        <taxon>Tracheophyta</taxon>
        <taxon>Spermatophyta</taxon>
        <taxon>Magnoliopsida</taxon>
        <taxon>eudicotyledons</taxon>
        <taxon>Gunneridae</taxon>
        <taxon>Pentapetalae</taxon>
        <taxon>rosids</taxon>
        <taxon>fabids</taxon>
        <taxon>Fabales</taxon>
        <taxon>Fabaceae</taxon>
        <taxon>Papilionoideae</taxon>
        <taxon>50 kb inversion clade</taxon>
        <taxon>NPAAA clade</taxon>
        <taxon>Hologalegina</taxon>
        <taxon>robinioid clade</taxon>
        <taxon>Loteae</taxon>
        <taxon>Lotus</taxon>
    </lineage>
</organism>
<dbReference type="AlphaFoldDB" id="I3S6R7"/>
<dbReference type="EMBL" id="BT136164">
    <property type="protein sequence ID" value="AFK35959.1"/>
    <property type="molecule type" value="mRNA"/>
</dbReference>
<reference evidence="1" key="1">
    <citation type="submission" date="2012-05" db="EMBL/GenBank/DDBJ databases">
        <authorList>
            <person name="Krishnakumar V."/>
            <person name="Cheung F."/>
            <person name="Xiao Y."/>
            <person name="Chan A."/>
            <person name="Moskal W.A."/>
            <person name="Town C.D."/>
        </authorList>
    </citation>
    <scope>NUCLEOTIDE SEQUENCE</scope>
</reference>